<reference evidence="1" key="1">
    <citation type="journal article" date="2014" name="PLoS Genet.">
        <title>Signature Gene Expression Reveals Novel Clues to the Molecular Mechanisms of Dimorphic Transition in Penicillium marneffei.</title>
        <authorList>
            <person name="Yang E."/>
            <person name="Wang G."/>
            <person name="Cai J."/>
            <person name="Woo P.C."/>
            <person name="Lau S.K."/>
            <person name="Yuen K.-Y."/>
            <person name="Chow W.-N."/>
            <person name="Lin X."/>
        </authorList>
    </citation>
    <scope>NUCLEOTIDE SEQUENCE [LARGE SCALE GENOMIC DNA]</scope>
    <source>
        <strain evidence="1">PM1</strain>
    </source>
</reference>
<dbReference type="AlphaFoldDB" id="A0A093VBB6"/>
<evidence type="ECO:0000313" key="1">
    <source>
        <dbReference type="EMBL" id="KFX49450.1"/>
    </source>
</evidence>
<proteinExistence type="predicted"/>
<accession>A0A093VBB6</accession>
<dbReference type="HOGENOM" id="CLU_024655_3_0_1"/>
<comment type="caution">
    <text evidence="1">The sequence shown here is derived from an EMBL/GenBank/DDBJ whole genome shotgun (WGS) entry which is preliminary data.</text>
</comment>
<gene>
    <name evidence="1" type="ORF">GQ26_0091010</name>
</gene>
<protein>
    <submittedName>
        <fullName evidence="1">Uncharacterized protein</fullName>
    </submittedName>
</protein>
<sequence length="303" mass="34125">MTDDNNLSYNLTNAYVTCATYFASTDRNKEMRLGIVEDRVATLLDEEGDPDDRGIETGDDEQFDDPFSTATLRVGNEGQTGGKLSKPRSVLDHLARVQALLIYQIIRLFDGDPRSRIMAESLIPVLSHWCKQMLDSALLSSQYVNSAISSTNAKTKANIEKKLNSDWNAWILAESVRRTWLVAGHMQCIYQLLSYGITACPGGLMFTTRAGLWQAESAYEWWAKCKGKDALFCPSLESGKYLLKPGVADDVDDFGSLYKVMVFMLETLERTHVDKMIDKIQQRLGGYVLVNSWYQLLVELEDT</sequence>
<dbReference type="EMBL" id="JPOX01000009">
    <property type="protein sequence ID" value="KFX49450.1"/>
    <property type="molecule type" value="Genomic_DNA"/>
</dbReference>
<name>A0A093VBB6_TALMA</name>
<organism evidence="1">
    <name type="scientific">Talaromyces marneffei PM1</name>
    <dbReference type="NCBI Taxonomy" id="1077442"/>
    <lineage>
        <taxon>Eukaryota</taxon>
        <taxon>Fungi</taxon>
        <taxon>Dikarya</taxon>
        <taxon>Ascomycota</taxon>
        <taxon>Pezizomycotina</taxon>
        <taxon>Eurotiomycetes</taxon>
        <taxon>Eurotiomycetidae</taxon>
        <taxon>Eurotiales</taxon>
        <taxon>Trichocomaceae</taxon>
        <taxon>Talaromyces</taxon>
        <taxon>Talaromyces sect. Talaromyces</taxon>
    </lineage>
</organism>